<keyword evidence="2" id="KW-1185">Reference proteome</keyword>
<accession>A0A8X6PE96</accession>
<proteinExistence type="predicted"/>
<sequence>MNILTMFSAHLTGMNPTLHTTKREPISALRHRPDRKKEGLAFCGRSILGQYCEHRTIMYREPLSTGSRPPEAE</sequence>
<dbReference type="AlphaFoldDB" id="A0A8X6PE96"/>
<gene>
    <name evidence="1" type="ORF">NPIL_53821</name>
</gene>
<evidence type="ECO:0000313" key="2">
    <source>
        <dbReference type="Proteomes" id="UP000887013"/>
    </source>
</evidence>
<dbReference type="EMBL" id="BMAW01018810">
    <property type="protein sequence ID" value="GFT60353.1"/>
    <property type="molecule type" value="Genomic_DNA"/>
</dbReference>
<reference evidence="1" key="1">
    <citation type="submission" date="2020-08" db="EMBL/GenBank/DDBJ databases">
        <title>Multicomponent nature underlies the extraordinary mechanical properties of spider dragline silk.</title>
        <authorList>
            <person name="Kono N."/>
            <person name="Nakamura H."/>
            <person name="Mori M."/>
            <person name="Yoshida Y."/>
            <person name="Ohtoshi R."/>
            <person name="Malay A.D."/>
            <person name="Moran D.A.P."/>
            <person name="Tomita M."/>
            <person name="Numata K."/>
            <person name="Arakawa K."/>
        </authorList>
    </citation>
    <scope>NUCLEOTIDE SEQUENCE</scope>
</reference>
<protein>
    <submittedName>
        <fullName evidence="1">Uncharacterized protein</fullName>
    </submittedName>
</protein>
<comment type="caution">
    <text evidence="1">The sequence shown here is derived from an EMBL/GenBank/DDBJ whole genome shotgun (WGS) entry which is preliminary data.</text>
</comment>
<dbReference type="Proteomes" id="UP000887013">
    <property type="component" value="Unassembled WGS sequence"/>
</dbReference>
<dbReference type="OrthoDB" id="10309055at2759"/>
<name>A0A8X6PE96_NEPPI</name>
<evidence type="ECO:0000313" key="1">
    <source>
        <dbReference type="EMBL" id="GFT60353.1"/>
    </source>
</evidence>
<organism evidence="1 2">
    <name type="scientific">Nephila pilipes</name>
    <name type="common">Giant wood spider</name>
    <name type="synonym">Nephila maculata</name>
    <dbReference type="NCBI Taxonomy" id="299642"/>
    <lineage>
        <taxon>Eukaryota</taxon>
        <taxon>Metazoa</taxon>
        <taxon>Ecdysozoa</taxon>
        <taxon>Arthropoda</taxon>
        <taxon>Chelicerata</taxon>
        <taxon>Arachnida</taxon>
        <taxon>Araneae</taxon>
        <taxon>Araneomorphae</taxon>
        <taxon>Entelegynae</taxon>
        <taxon>Araneoidea</taxon>
        <taxon>Nephilidae</taxon>
        <taxon>Nephila</taxon>
    </lineage>
</organism>